<dbReference type="RefSeq" id="XP_044320779.1">
    <property type="nucleotide sequence ID" value="XM_044464844.1"/>
</dbReference>
<dbReference type="EnsemblPlants" id="TraesCS1A02G131000.4">
    <property type="protein sequence ID" value="TraesCS1A02G131000.4"/>
    <property type="gene ID" value="TraesCS1A02G131000"/>
</dbReference>
<reference evidence="4" key="1">
    <citation type="submission" date="2018-08" db="EMBL/GenBank/DDBJ databases">
        <authorList>
            <person name="Rossello M."/>
        </authorList>
    </citation>
    <scope>NUCLEOTIDE SEQUENCE [LARGE SCALE GENOMIC DNA]</scope>
    <source>
        <strain evidence="4">cv. Chinese Spring</strain>
    </source>
</reference>
<dbReference type="GeneID" id="123042372"/>
<feature type="region of interest" description="Disordered" evidence="1">
    <location>
        <begin position="887"/>
        <end position="923"/>
    </location>
</feature>
<dbReference type="Gramene" id="TraesSYM1A03G00055010.1">
    <property type="protein sequence ID" value="TraesSYM1A03G00055010.1"/>
    <property type="gene ID" value="TraesSYM1A03G00055010"/>
</dbReference>
<feature type="region of interest" description="Disordered" evidence="1">
    <location>
        <begin position="507"/>
        <end position="564"/>
    </location>
</feature>
<proteinExistence type="predicted"/>
<dbReference type="GO" id="GO:0006357">
    <property type="term" value="P:regulation of transcription by RNA polymerase II"/>
    <property type="evidence" value="ECO:0000318"/>
    <property type="project" value="GO_Central"/>
</dbReference>
<feature type="domain" description="Spt20-like SEP" evidence="2">
    <location>
        <begin position="75"/>
        <end position="227"/>
    </location>
</feature>
<dbReference type="Gramene" id="TraesPARA_EIv1.0_0070830.1">
    <property type="protein sequence ID" value="TraesPARA_EIv1.0_0070830.1.CDS"/>
    <property type="gene ID" value="TraesPARA_EIv1.0_0070830"/>
</dbReference>
<feature type="region of interest" description="Disordered" evidence="1">
    <location>
        <begin position="1207"/>
        <end position="1311"/>
    </location>
</feature>
<feature type="compositionally biased region" description="Basic and acidic residues" evidence="1">
    <location>
        <begin position="30"/>
        <end position="48"/>
    </location>
</feature>
<keyword evidence="5" id="KW-1185">Reference proteome</keyword>
<feature type="compositionally biased region" description="Low complexity" evidence="1">
    <location>
        <begin position="1227"/>
        <end position="1249"/>
    </location>
</feature>
<dbReference type="Gramene" id="TraesCS1A02G131000.4">
    <property type="protein sequence ID" value="TraesCS1A02G131000.4"/>
    <property type="gene ID" value="TraesCS1A02G131000"/>
</dbReference>
<evidence type="ECO:0000259" key="3">
    <source>
        <dbReference type="Pfam" id="PF20474"/>
    </source>
</evidence>
<dbReference type="GO" id="GO:0000124">
    <property type="term" value="C:SAGA complex"/>
    <property type="evidence" value="ECO:0000318"/>
    <property type="project" value="GO_Central"/>
</dbReference>
<feature type="region of interest" description="Disordered" evidence="1">
    <location>
        <begin position="16"/>
        <end position="48"/>
    </location>
</feature>
<feature type="compositionally biased region" description="Low complexity" evidence="1">
    <location>
        <begin position="18"/>
        <end position="29"/>
    </location>
</feature>
<evidence type="ECO:0000313" key="5">
    <source>
        <dbReference type="Proteomes" id="UP000019116"/>
    </source>
</evidence>
<dbReference type="PANTHER" id="PTHR13526">
    <property type="entry name" value="TRANSCRIPTION FACTOR SPT20 HOMOLOG"/>
    <property type="match status" value="1"/>
</dbReference>
<feature type="compositionally biased region" description="Polar residues" evidence="1">
    <location>
        <begin position="1250"/>
        <end position="1259"/>
    </location>
</feature>
<feature type="region of interest" description="Disordered" evidence="1">
    <location>
        <begin position="1120"/>
        <end position="1144"/>
    </location>
</feature>
<dbReference type="Pfam" id="PF12090">
    <property type="entry name" value="Spt20_SEP"/>
    <property type="match status" value="1"/>
</dbReference>
<protein>
    <submittedName>
        <fullName evidence="4">Uncharacterized protein</fullName>
    </submittedName>
</protein>
<dbReference type="KEGG" id="taes:123042372"/>
<sequence>MGISFKLSKVGVRVQPTARSAAPELPAAAETEKPGAGEKDGSRPEAKREDAIVERANDANGINISPACSRAILPDHEVSFTFSLYDRGYLIAKSAVLDPCQPSVQDGKTLHPYDRASEKLFSAIEAGRLPGDILDEIPSKYYNGSVICEIRDYRKHASNQVHAPSADLGLPAVNKVQLQMTFENVVRDIMLLSDDSWSYRDFMEAESRIVKALQPALCLDPTPKLDRLCQDPVPHKLNLGVGRKRRLRQNPDVVVTSSYMSHGKKVCIDRVSESTKTDEMGIASSNITHQVLDNITSQIMSGGSQPLRPSSSQDAARMSMVSHSGIQQNINYNAVGNDHGAGGPVSFTGVNSSTSSQNMMAYNDNGLLSVKRELQEAPLQDPKRVKPTISTDDIQQQQQRQQIRPQSVALSGQDMQWKKGMQYASLNGQRYPSPMVNNMQDSGASFYFREQGLRYGAKQEQMDGMERCKDPLQAMPPENTVLDQQQPHAQHLSQQAAARNNLQNMAQWQNPRGPSEKDMKKEEMLQRRKLAAASRVSSAPMVQSPVSSKSGEISSSSMGGQFGSAATSAAIGSHKDNKFATSSSAAVGYPSVVSSPSDSMHRMQQPSVAPSKRKNSAPKTQPLVSSAGSPASVSNMLPIPNASSPSVGTSMADQSILEKFRNIEAISNRHQLHNKKNKVDNLSNNRKSMINASREKVVTLLSNCFHTEDYKDELRPLCNSMLNGTINSFRTRILNFVVTNRSYQGPTKPFRIIFKDKPDGTVGMQYGDPEDFDNRNSHECTLILPTKYHADLLATQLIARMEKEGYDKADDQVVPSNPPGNLSGLSGMLPDNTANEVKQEGGITQQLNAAAHANMVSGSPLQQLSANRMLPSGSSNQAVPMQQGYMQGATMSARSQQLDQSLIQQQQQQQPQLQQNAQSQLQQQTSLPLNQMQRPQLLPTSPLSQMLGPGSNLPMGSNHMSNTKATTPASLQLHMMQQAQQQQPVQMSRKVMMGPGSSVNMGNMVNNVVGLSGLGNIMGMGNVRPMSSPMGSMSGLGNSPNQMSLGMASNLAAAGLRPGMNPAAIAKMRMGLAQQQRVTSLYPQTGMVGLPGSGSPILPSSAGLAMMGHHSLNRNNLNPMQRAMMSPMGPPKMPVGNFQMNAQQQQQQQLQQQQLQQQQLQQQLQQQQLQQNPQQQQQQQQQLQQQQQQQQLQQQQMQQLQQQHQQQQQQQQMGSPLQQAAQVGSPAGSQQSLVMQQQQISPQQMAAMSPQLSSGALQQVNNNVVNPVGTPGPPQSPQLSSHSQTQGSVSSIANSPMEQLQSANMGGPGSM</sequence>
<feature type="compositionally biased region" description="Polar residues" evidence="1">
    <location>
        <begin position="1213"/>
        <end position="1222"/>
    </location>
</feature>
<dbReference type="Pfam" id="PF20474">
    <property type="entry name" value="PHL"/>
    <property type="match status" value="1"/>
</dbReference>
<evidence type="ECO:0000313" key="4">
    <source>
        <dbReference type="EnsemblPlants" id="TraesCS1A02G131000.4"/>
    </source>
</evidence>
<gene>
    <name evidence="4" type="primary">LOC123042372</name>
</gene>
<dbReference type="OrthoDB" id="1932706at2759"/>
<feature type="compositionally biased region" description="Low complexity" evidence="1">
    <location>
        <begin position="1260"/>
        <end position="1269"/>
    </location>
</feature>
<dbReference type="Proteomes" id="UP000019116">
    <property type="component" value="Chromosome 1A"/>
</dbReference>
<name>A0A3B5XY97_WHEAT</name>
<feature type="domain" description="PHL" evidence="3">
    <location>
        <begin position="669"/>
        <end position="815"/>
    </location>
</feature>
<feature type="region of interest" description="Disordered" evidence="1">
    <location>
        <begin position="593"/>
        <end position="650"/>
    </location>
</feature>
<dbReference type="Gramene" id="TraesJUL1A03G00054800.2">
    <property type="protein sequence ID" value="TraesJUL1A03G00054800.2"/>
    <property type="gene ID" value="TraesJUL1A03G00054800"/>
</dbReference>
<organism evidence="4">
    <name type="scientific">Triticum aestivum</name>
    <name type="common">Wheat</name>
    <dbReference type="NCBI Taxonomy" id="4565"/>
    <lineage>
        <taxon>Eukaryota</taxon>
        <taxon>Viridiplantae</taxon>
        <taxon>Streptophyta</taxon>
        <taxon>Embryophyta</taxon>
        <taxon>Tracheophyta</taxon>
        <taxon>Spermatophyta</taxon>
        <taxon>Magnoliopsida</taxon>
        <taxon>Liliopsida</taxon>
        <taxon>Poales</taxon>
        <taxon>Poaceae</taxon>
        <taxon>BOP clade</taxon>
        <taxon>Pooideae</taxon>
        <taxon>Triticodae</taxon>
        <taxon>Triticeae</taxon>
        <taxon>Triticinae</taxon>
        <taxon>Triticum</taxon>
    </lineage>
</organism>
<dbReference type="PANTHER" id="PTHR13526:SF8">
    <property type="entry name" value="TRANSCRIPTION FACTOR SPT20 HOMOLOG"/>
    <property type="match status" value="1"/>
</dbReference>
<feature type="compositionally biased region" description="Low complexity" evidence="1">
    <location>
        <begin position="544"/>
        <end position="557"/>
    </location>
</feature>
<reference evidence="4" key="2">
    <citation type="submission" date="2018-10" db="UniProtKB">
        <authorList>
            <consortium name="EnsemblPlants"/>
        </authorList>
    </citation>
    <scope>IDENTIFICATION</scope>
</reference>
<dbReference type="STRING" id="4565.A0A3B5XY97"/>
<dbReference type="InterPro" id="IPR046468">
    <property type="entry name" value="Spt20-like_SEP"/>
</dbReference>
<feature type="compositionally biased region" description="Polar residues" evidence="1">
    <location>
        <begin position="1292"/>
        <end position="1304"/>
    </location>
</feature>
<evidence type="ECO:0000259" key="2">
    <source>
        <dbReference type="Pfam" id="PF12090"/>
    </source>
</evidence>
<dbReference type="GO" id="GO:0003712">
    <property type="term" value="F:transcription coregulator activity"/>
    <property type="evidence" value="ECO:0000318"/>
    <property type="project" value="GO_Central"/>
</dbReference>
<dbReference type="InterPro" id="IPR021950">
    <property type="entry name" value="Spt20"/>
</dbReference>
<feature type="compositionally biased region" description="Polar residues" evidence="1">
    <location>
        <begin position="617"/>
        <end position="650"/>
    </location>
</feature>
<feature type="compositionally biased region" description="Basic and acidic residues" evidence="1">
    <location>
        <begin position="514"/>
        <end position="526"/>
    </location>
</feature>
<feature type="compositionally biased region" description="Low complexity" evidence="1">
    <location>
        <begin position="1277"/>
        <end position="1291"/>
    </location>
</feature>
<dbReference type="Gramene" id="TraesCS1A03G0330800.4">
    <property type="protein sequence ID" value="TraesCS1A03G0330800.4.CDS"/>
    <property type="gene ID" value="TraesCS1A03G0330800"/>
</dbReference>
<evidence type="ECO:0000256" key="1">
    <source>
        <dbReference type="SAM" id="MobiDB-lite"/>
    </source>
</evidence>
<dbReference type="InterPro" id="IPR046467">
    <property type="entry name" value="PHL_dom"/>
</dbReference>
<dbReference type="Gramene" id="TraesARI1A03G00054230.1">
    <property type="protein sequence ID" value="TraesARI1A03G00054230.1"/>
    <property type="gene ID" value="TraesARI1A03G00054230"/>
</dbReference>
<accession>A0A3B5XY97</accession>
<feature type="compositionally biased region" description="Low complexity" evidence="1">
    <location>
        <begin position="895"/>
        <end position="923"/>
    </location>
</feature>
<feature type="compositionally biased region" description="Polar residues" evidence="1">
    <location>
        <begin position="593"/>
        <end position="608"/>
    </location>
</feature>